<name>A0A377N8N4_9GAMM</name>
<dbReference type="InterPro" id="IPR017483">
    <property type="entry name" value="CHP03034"/>
</dbReference>
<organism evidence="1 2">
    <name type="scientific">Ewingella americana</name>
    <dbReference type="NCBI Taxonomy" id="41202"/>
    <lineage>
        <taxon>Bacteria</taxon>
        <taxon>Pseudomonadati</taxon>
        <taxon>Pseudomonadota</taxon>
        <taxon>Gammaproteobacteria</taxon>
        <taxon>Enterobacterales</taxon>
        <taxon>Yersiniaceae</taxon>
        <taxon>Ewingella</taxon>
    </lineage>
</organism>
<dbReference type="Proteomes" id="UP000254304">
    <property type="component" value="Unassembled WGS sequence"/>
</dbReference>
<reference evidence="1 2" key="1">
    <citation type="submission" date="2018-06" db="EMBL/GenBank/DDBJ databases">
        <authorList>
            <consortium name="Pathogen Informatics"/>
            <person name="Doyle S."/>
        </authorList>
    </citation>
    <scope>NUCLEOTIDE SEQUENCE [LARGE SCALE GENOMIC DNA]</scope>
    <source>
        <strain evidence="1 2">NCTC12157</strain>
    </source>
</reference>
<sequence>MDVSSPTVNAWTDADFPDWAGWALIDDDATPDGQCNSATVKKAREKQDVDFTRFICKFPLEWDFASFDTRFSWLKAPNDSQPEPMSEKSYSELKEHAKALSFFDKLPVGTQNELAGQVWHCDPRGLMIQLQKAERRLIFSTKNMMNDFTADDMRYGDLSKEQILAQGKLNRVNIFGEEFKINLFNFNKTVDEHFASMDSMAFWTASGEFAPLIQIMLEKFRKNEGGVLRHELLNKAFLEHKTTKECVNTIKKIMQQIFYGNECNVFKGNDFIKITLDIAEQVTLPKFTDFDWFNGLGITIHDTYSTKIYLDDFEIMETETVSSRRKKFKARLTFQIQDHFGLDIADLNGKIFELSPWFCSWFILQRYRSYGFKPFINESKFSFWIEG</sequence>
<dbReference type="AlphaFoldDB" id="A0A377N8N4"/>
<evidence type="ECO:0000313" key="1">
    <source>
        <dbReference type="EMBL" id="STQ43002.1"/>
    </source>
</evidence>
<dbReference type="Pfam" id="PF11692">
    <property type="entry name" value="DUF3289"/>
    <property type="match status" value="2"/>
</dbReference>
<dbReference type="EMBL" id="UGGO01000001">
    <property type="protein sequence ID" value="STQ43002.1"/>
    <property type="molecule type" value="Genomic_DNA"/>
</dbReference>
<accession>A0A377N8N4</accession>
<evidence type="ECO:0000313" key="2">
    <source>
        <dbReference type="Proteomes" id="UP000254304"/>
    </source>
</evidence>
<protein>
    <submittedName>
        <fullName evidence="1">Protein of uncharacterized function (DUF3289)</fullName>
    </submittedName>
</protein>
<proteinExistence type="predicted"/>
<gene>
    <name evidence="1" type="ORF">NCTC12157_00670</name>
</gene>